<dbReference type="PANTHER" id="PTHR24148">
    <property type="entry name" value="ANKYRIN REPEAT DOMAIN-CONTAINING PROTEIN 39 HOMOLOG-RELATED"/>
    <property type="match status" value="1"/>
</dbReference>
<keyword evidence="3" id="KW-1185">Reference proteome</keyword>
<dbReference type="Pfam" id="PF26639">
    <property type="entry name" value="Het-6_barrel"/>
    <property type="match status" value="1"/>
</dbReference>
<dbReference type="EMBL" id="WVTA01000007">
    <property type="protein sequence ID" value="KAK3208831.1"/>
    <property type="molecule type" value="Genomic_DNA"/>
</dbReference>
<dbReference type="PANTHER" id="PTHR24148:SF82">
    <property type="entry name" value="HETEROKARYON INCOMPATIBILITY DOMAIN-CONTAINING PROTEIN"/>
    <property type="match status" value="1"/>
</dbReference>
<proteinExistence type="predicted"/>
<protein>
    <recommendedName>
        <fullName evidence="1">Heterokaryon incompatibility domain-containing protein</fullName>
    </recommendedName>
</protein>
<evidence type="ECO:0000313" key="2">
    <source>
        <dbReference type="EMBL" id="KAK3208831.1"/>
    </source>
</evidence>
<dbReference type="InterPro" id="IPR052895">
    <property type="entry name" value="HetReg/Transcr_Mod"/>
</dbReference>
<accession>A0AAN6LX42</accession>
<dbReference type="Pfam" id="PF06985">
    <property type="entry name" value="HET"/>
    <property type="match status" value="1"/>
</dbReference>
<dbReference type="AlphaFoldDB" id="A0AAN6LX42"/>
<dbReference type="InterPro" id="IPR010730">
    <property type="entry name" value="HET"/>
</dbReference>
<evidence type="ECO:0000259" key="1">
    <source>
        <dbReference type="Pfam" id="PF06985"/>
    </source>
</evidence>
<feature type="domain" description="Heterokaryon incompatibility" evidence="1">
    <location>
        <begin position="1"/>
        <end position="78"/>
    </location>
</feature>
<evidence type="ECO:0000313" key="3">
    <source>
        <dbReference type="Proteomes" id="UP001280581"/>
    </source>
</evidence>
<comment type="caution">
    <text evidence="2">The sequence shown here is derived from an EMBL/GenBank/DDBJ whole genome shotgun (WGS) entry which is preliminary data.</text>
</comment>
<reference evidence="2 3" key="1">
    <citation type="submission" date="2021-02" db="EMBL/GenBank/DDBJ databases">
        <title>Genome assembly of Pseudopithomyces chartarum.</title>
        <authorList>
            <person name="Jauregui R."/>
            <person name="Singh J."/>
            <person name="Voisey C."/>
        </authorList>
    </citation>
    <scope>NUCLEOTIDE SEQUENCE [LARGE SCALE GENOMIC DNA]</scope>
    <source>
        <strain evidence="2 3">AGR01</strain>
    </source>
</reference>
<organism evidence="2 3">
    <name type="scientific">Pseudopithomyces chartarum</name>
    <dbReference type="NCBI Taxonomy" id="1892770"/>
    <lineage>
        <taxon>Eukaryota</taxon>
        <taxon>Fungi</taxon>
        <taxon>Dikarya</taxon>
        <taxon>Ascomycota</taxon>
        <taxon>Pezizomycotina</taxon>
        <taxon>Dothideomycetes</taxon>
        <taxon>Pleosporomycetidae</taxon>
        <taxon>Pleosporales</taxon>
        <taxon>Massarineae</taxon>
        <taxon>Didymosphaeriaceae</taxon>
        <taxon>Pseudopithomyces</taxon>
    </lineage>
</organism>
<name>A0AAN6LX42_9PLEO</name>
<dbReference type="Proteomes" id="UP001280581">
    <property type="component" value="Unassembled WGS sequence"/>
</dbReference>
<gene>
    <name evidence="2" type="ORF">GRF29_77g2103271</name>
</gene>
<sequence length="509" mass="57379">MGEIFSHAVEVLVWLGNDLEQQSTIVFDEVDRQFSLDSVTGPVLFSVECMLNWSAHVWQAVNALYANPWFTRVWIQQEMGLAEHATFYWGLSIVPRYMVSALHNSIVRGLYADDRIDGLLSNPIMNISSTLRTRNWNSNQSMEPRFSFVRLLYVYRHLVATDPRDYIYGILSHPSAREPGSRTNLLVTPDYSKTVESVYLSAMKAMLIDPRSTGLQPLLLIHHTAGTLMADVPSWVAWLHHPSETSPEQDSRAELPLSHSRWQIPPPNLLPDLKNMPFTAGDSLEVELDMQEYRLNISGTIFDSLESVWMDPKEKLLDLWVAHLLESNSISTIPTGLVERLGDNLPILAKWLEATPYEDIIFAAASTLTRGYTFYENRLLKAFEHPEMFRNSFLSYLNQETGLFTQASSPPDDDPLPNMLSFSKFANISSGARSFARSEKGFFGLVPTIAAQGDCIAVFSGVIVPYVLRPVSDGVYKIVGHCYVQGIMYGEAIRTMQDRGETTTNLVII</sequence>